<name>A0A926VKL4_9CYAN</name>
<dbReference type="CDD" id="cd03801">
    <property type="entry name" value="GT4_PimA-like"/>
    <property type="match status" value="1"/>
</dbReference>
<accession>A0A926VKL4</accession>
<keyword evidence="1" id="KW-0808">Transferase</keyword>
<proteinExistence type="predicted"/>
<dbReference type="Pfam" id="PF13439">
    <property type="entry name" value="Glyco_transf_4"/>
    <property type="match status" value="1"/>
</dbReference>
<sequence length="353" mass="40994">MKKPASIVCCTPFWGDNWKWFAPELDREQLRWYFYADKSRGEIERYLRTSVFRTCLEAVRCAKQQQADLLFTHNPRLSLWCVLFATLLRIKTNHIAYSFNFHNLPHGLRYHLYKWACTKISKFIVYSQWEKEFYSEYFDIPPERIEMRFWSMAVPQIEPEEPLETGDYICAIGGNARDYETLMAAMEKLPDIKMVIVVRPHNLKNLSVPPNVKALVNIPESQAMNILKYSRFMVLPLKGSEVPCGHITLVAAMHLGKAFIITNSIGVSDYVFPDRNAITCEAFSPDALAKTIRDLWNDPVKCQQLGENGRQFAQKYCASDLGRQHLQRLLFDFLNADESRCTQMHADKFPISN</sequence>
<dbReference type="InterPro" id="IPR001296">
    <property type="entry name" value="Glyco_trans_1"/>
</dbReference>
<evidence type="ECO:0000256" key="1">
    <source>
        <dbReference type="ARBA" id="ARBA00022679"/>
    </source>
</evidence>
<feature type="domain" description="Glycosyl transferase family 1" evidence="2">
    <location>
        <begin position="181"/>
        <end position="311"/>
    </location>
</feature>
<evidence type="ECO:0000259" key="2">
    <source>
        <dbReference type="Pfam" id="PF00534"/>
    </source>
</evidence>
<dbReference type="PANTHER" id="PTHR46401">
    <property type="entry name" value="GLYCOSYLTRANSFERASE WBBK-RELATED"/>
    <property type="match status" value="1"/>
</dbReference>
<dbReference type="EMBL" id="JACJPW010000084">
    <property type="protein sequence ID" value="MBD2184482.1"/>
    <property type="molecule type" value="Genomic_DNA"/>
</dbReference>
<evidence type="ECO:0000313" key="4">
    <source>
        <dbReference type="EMBL" id="MBD2184482.1"/>
    </source>
</evidence>
<dbReference type="SUPFAM" id="SSF53756">
    <property type="entry name" value="UDP-Glycosyltransferase/glycogen phosphorylase"/>
    <property type="match status" value="1"/>
</dbReference>
<organism evidence="4 5">
    <name type="scientific">Aerosakkonema funiforme FACHB-1375</name>
    <dbReference type="NCBI Taxonomy" id="2949571"/>
    <lineage>
        <taxon>Bacteria</taxon>
        <taxon>Bacillati</taxon>
        <taxon>Cyanobacteriota</taxon>
        <taxon>Cyanophyceae</taxon>
        <taxon>Oscillatoriophycideae</taxon>
        <taxon>Aerosakkonematales</taxon>
        <taxon>Aerosakkonemataceae</taxon>
        <taxon>Aerosakkonema</taxon>
    </lineage>
</organism>
<dbReference type="AlphaFoldDB" id="A0A926VKL4"/>
<gene>
    <name evidence="4" type="ORF">H6G03_26010</name>
</gene>
<dbReference type="GO" id="GO:0016757">
    <property type="term" value="F:glycosyltransferase activity"/>
    <property type="evidence" value="ECO:0007669"/>
    <property type="project" value="InterPro"/>
</dbReference>
<protein>
    <submittedName>
        <fullName evidence="4">Glycosyltransferase family 4 protein</fullName>
    </submittedName>
</protein>
<keyword evidence="5" id="KW-1185">Reference proteome</keyword>
<comment type="caution">
    <text evidence="4">The sequence shown here is derived from an EMBL/GenBank/DDBJ whole genome shotgun (WGS) entry which is preliminary data.</text>
</comment>
<dbReference type="PANTHER" id="PTHR46401:SF2">
    <property type="entry name" value="GLYCOSYLTRANSFERASE WBBK-RELATED"/>
    <property type="match status" value="1"/>
</dbReference>
<evidence type="ECO:0000313" key="5">
    <source>
        <dbReference type="Proteomes" id="UP000641646"/>
    </source>
</evidence>
<dbReference type="Proteomes" id="UP000641646">
    <property type="component" value="Unassembled WGS sequence"/>
</dbReference>
<dbReference type="Pfam" id="PF00534">
    <property type="entry name" value="Glycos_transf_1"/>
    <property type="match status" value="1"/>
</dbReference>
<reference evidence="4" key="1">
    <citation type="journal article" date="2015" name="ISME J.">
        <title>Draft Genome Sequence of Streptomyces incarnatus NRRL8089, which Produces the Nucleoside Antibiotic Sinefungin.</title>
        <authorList>
            <person name="Oshima K."/>
            <person name="Hattori M."/>
            <person name="Shimizu H."/>
            <person name="Fukuda K."/>
            <person name="Nemoto M."/>
            <person name="Inagaki K."/>
            <person name="Tamura T."/>
        </authorList>
    </citation>
    <scope>NUCLEOTIDE SEQUENCE</scope>
    <source>
        <strain evidence="4">FACHB-1375</strain>
    </source>
</reference>
<dbReference type="RefSeq" id="WP_190470945.1">
    <property type="nucleotide sequence ID" value="NZ_JACJPW010000084.1"/>
</dbReference>
<dbReference type="InterPro" id="IPR028098">
    <property type="entry name" value="Glyco_trans_4-like_N"/>
</dbReference>
<dbReference type="Gene3D" id="3.40.50.2000">
    <property type="entry name" value="Glycogen Phosphorylase B"/>
    <property type="match status" value="2"/>
</dbReference>
<feature type="domain" description="Glycosyltransferase subfamily 4-like N-terminal" evidence="3">
    <location>
        <begin position="50"/>
        <end position="146"/>
    </location>
</feature>
<reference evidence="4" key="2">
    <citation type="submission" date="2020-08" db="EMBL/GenBank/DDBJ databases">
        <authorList>
            <person name="Chen M."/>
            <person name="Teng W."/>
            <person name="Zhao L."/>
            <person name="Hu C."/>
            <person name="Zhou Y."/>
            <person name="Han B."/>
            <person name="Song L."/>
            <person name="Shu W."/>
        </authorList>
    </citation>
    <scope>NUCLEOTIDE SEQUENCE</scope>
    <source>
        <strain evidence="4">FACHB-1375</strain>
    </source>
</reference>
<evidence type="ECO:0000259" key="3">
    <source>
        <dbReference type="Pfam" id="PF13439"/>
    </source>
</evidence>